<dbReference type="EMBL" id="CP017269">
    <property type="protein sequence ID" value="AOT72042.1"/>
    <property type="molecule type" value="Genomic_DNA"/>
</dbReference>
<keyword evidence="5 11" id="KW-0597">Phosphoprotein</keyword>
<accession>A0A1D8GMJ4</accession>
<evidence type="ECO:0000256" key="4">
    <source>
        <dbReference type="ARBA" id="ARBA00018672"/>
    </source>
</evidence>
<evidence type="ECO:0000256" key="6">
    <source>
        <dbReference type="ARBA" id="ARBA00022679"/>
    </source>
</evidence>
<keyword evidence="12" id="KW-1133">Transmembrane helix</keyword>
<feature type="domain" description="Response regulatory" evidence="14">
    <location>
        <begin position="704"/>
        <end position="820"/>
    </location>
</feature>
<dbReference type="InterPro" id="IPR003661">
    <property type="entry name" value="HisK_dim/P_dom"/>
</dbReference>
<dbReference type="Gene3D" id="3.30.70.270">
    <property type="match status" value="1"/>
</dbReference>
<feature type="domain" description="GGDEF" evidence="15">
    <location>
        <begin position="859"/>
        <end position="992"/>
    </location>
</feature>
<comment type="similarity">
    <text evidence="2">In the N-terminal section; belongs to the phytochrome family.</text>
</comment>
<dbReference type="NCBIfam" id="TIGR00254">
    <property type="entry name" value="GGDEF"/>
    <property type="match status" value="1"/>
</dbReference>
<dbReference type="InterPro" id="IPR001789">
    <property type="entry name" value="Sig_transdc_resp-reg_receiver"/>
</dbReference>
<dbReference type="Pfam" id="PF00990">
    <property type="entry name" value="GGDEF"/>
    <property type="match status" value="1"/>
</dbReference>
<dbReference type="InterPro" id="IPR029787">
    <property type="entry name" value="Nucleotide_cyclase"/>
</dbReference>
<keyword evidence="7" id="KW-0418">Kinase</keyword>
<evidence type="ECO:0000256" key="3">
    <source>
        <dbReference type="ARBA" id="ARBA00012438"/>
    </source>
</evidence>
<evidence type="ECO:0000256" key="5">
    <source>
        <dbReference type="ARBA" id="ARBA00022553"/>
    </source>
</evidence>
<dbReference type="PROSITE" id="PS50109">
    <property type="entry name" value="HIS_KIN"/>
    <property type="match status" value="1"/>
</dbReference>
<dbReference type="EC" id="2.7.13.3" evidence="3"/>
<evidence type="ECO:0000259" key="15">
    <source>
        <dbReference type="PROSITE" id="PS50887"/>
    </source>
</evidence>
<evidence type="ECO:0000256" key="2">
    <source>
        <dbReference type="ARBA" id="ARBA00006402"/>
    </source>
</evidence>
<dbReference type="Pfam" id="PF00512">
    <property type="entry name" value="HisKA"/>
    <property type="match status" value="1"/>
</dbReference>
<keyword evidence="17" id="KW-1185">Reference proteome</keyword>
<dbReference type="PANTHER" id="PTHR43047:SF72">
    <property type="entry name" value="OSMOSENSING HISTIDINE PROTEIN KINASE SLN1"/>
    <property type="match status" value="1"/>
</dbReference>
<dbReference type="Proteomes" id="UP000095743">
    <property type="component" value="Chromosome"/>
</dbReference>
<feature type="transmembrane region" description="Helical" evidence="12">
    <location>
        <begin position="224"/>
        <end position="244"/>
    </location>
</feature>
<dbReference type="GO" id="GO:0000155">
    <property type="term" value="F:phosphorelay sensor kinase activity"/>
    <property type="evidence" value="ECO:0007669"/>
    <property type="project" value="InterPro"/>
</dbReference>
<evidence type="ECO:0000256" key="11">
    <source>
        <dbReference type="PROSITE-ProRule" id="PRU00169"/>
    </source>
</evidence>
<evidence type="ECO:0000256" key="12">
    <source>
        <dbReference type="SAM" id="Phobius"/>
    </source>
</evidence>
<dbReference type="CDD" id="cd17574">
    <property type="entry name" value="REC_OmpR"/>
    <property type="match status" value="1"/>
</dbReference>
<evidence type="ECO:0000256" key="8">
    <source>
        <dbReference type="ARBA" id="ARBA00023012"/>
    </source>
</evidence>
<name>A0A1D8GMJ4_9FIRM</name>
<feature type="transmembrane region" description="Helical" evidence="12">
    <location>
        <begin position="20"/>
        <end position="38"/>
    </location>
</feature>
<evidence type="ECO:0000256" key="7">
    <source>
        <dbReference type="ARBA" id="ARBA00022777"/>
    </source>
</evidence>
<comment type="function">
    <text evidence="9">May play the central regulatory role in sporulation. It may be an element of the effector pathway responsible for the activation of sporulation genes in response to nutritional stress. Spo0A may act in concert with spo0H (a sigma factor) to control the expression of some genes that are critical to the sporulation process.</text>
</comment>
<feature type="domain" description="Histidine kinase" evidence="13">
    <location>
        <begin position="450"/>
        <end position="668"/>
    </location>
</feature>
<evidence type="ECO:0000256" key="1">
    <source>
        <dbReference type="ARBA" id="ARBA00000085"/>
    </source>
</evidence>
<dbReference type="InterPro" id="IPR004358">
    <property type="entry name" value="Sig_transdc_His_kin-like_C"/>
</dbReference>
<evidence type="ECO:0000313" key="16">
    <source>
        <dbReference type="EMBL" id="AOT72042.1"/>
    </source>
</evidence>
<dbReference type="SUPFAM" id="SSF52172">
    <property type="entry name" value="CheY-like"/>
    <property type="match status" value="1"/>
</dbReference>
<feature type="transmembrane region" description="Helical" evidence="12">
    <location>
        <begin position="397"/>
        <end position="419"/>
    </location>
</feature>
<dbReference type="Gene3D" id="1.10.287.130">
    <property type="match status" value="1"/>
</dbReference>
<dbReference type="STRING" id="1424294.Gferi_22390"/>
<dbReference type="InterPro" id="IPR000160">
    <property type="entry name" value="GGDEF_dom"/>
</dbReference>
<feature type="transmembrane region" description="Helical" evidence="12">
    <location>
        <begin position="288"/>
        <end position="306"/>
    </location>
</feature>
<dbReference type="PRINTS" id="PR00344">
    <property type="entry name" value="BCTRLSENSOR"/>
</dbReference>
<dbReference type="PROSITE" id="PS50110">
    <property type="entry name" value="RESPONSE_REGULATORY"/>
    <property type="match status" value="1"/>
</dbReference>
<keyword evidence="8" id="KW-0902">Two-component regulatory system</keyword>
<dbReference type="InterPro" id="IPR005467">
    <property type="entry name" value="His_kinase_dom"/>
</dbReference>
<proteinExistence type="inferred from homology"/>
<dbReference type="SUPFAM" id="SSF55874">
    <property type="entry name" value="ATPase domain of HSP90 chaperone/DNA topoisomerase II/histidine kinase"/>
    <property type="match status" value="1"/>
</dbReference>
<dbReference type="RefSeq" id="WP_069980357.1">
    <property type="nucleotide sequence ID" value="NZ_CP017269.1"/>
</dbReference>
<dbReference type="InterPro" id="IPR011006">
    <property type="entry name" value="CheY-like_superfamily"/>
</dbReference>
<dbReference type="CDD" id="cd01949">
    <property type="entry name" value="GGDEF"/>
    <property type="match status" value="1"/>
</dbReference>
<evidence type="ECO:0000256" key="10">
    <source>
        <dbReference type="ARBA" id="ARBA00074306"/>
    </source>
</evidence>
<dbReference type="InterPro" id="IPR036890">
    <property type="entry name" value="HATPase_C_sf"/>
</dbReference>
<reference evidence="16 17" key="1">
    <citation type="submission" date="2016-09" db="EMBL/GenBank/DDBJ databases">
        <title>Genomic analysis reveals versatility of anaerobic energy metabolism of Geosporobacter ferrireducens IRF9 of phylum Firmicutes.</title>
        <authorList>
            <person name="Kim S.-J."/>
        </authorList>
    </citation>
    <scope>NUCLEOTIDE SEQUENCE [LARGE SCALE GENOMIC DNA]</scope>
    <source>
        <strain evidence="16 17">IRF9</strain>
    </source>
</reference>
<dbReference type="FunFam" id="3.30.565.10:FF:000010">
    <property type="entry name" value="Sensor histidine kinase RcsC"/>
    <property type="match status" value="1"/>
</dbReference>
<dbReference type="Gene3D" id="3.40.50.2300">
    <property type="match status" value="1"/>
</dbReference>
<dbReference type="InterPro" id="IPR036097">
    <property type="entry name" value="HisK_dim/P_sf"/>
</dbReference>
<dbReference type="InterPro" id="IPR011623">
    <property type="entry name" value="7TMR_DISM_rcpt_extracell_dom1"/>
</dbReference>
<feature type="modified residue" description="4-aspartylphosphate" evidence="11">
    <location>
        <position position="753"/>
    </location>
</feature>
<dbReference type="SMART" id="SM00388">
    <property type="entry name" value="HisKA"/>
    <property type="match status" value="1"/>
</dbReference>
<dbReference type="PANTHER" id="PTHR43047">
    <property type="entry name" value="TWO-COMPONENT HISTIDINE PROTEIN KINASE"/>
    <property type="match status" value="1"/>
</dbReference>
<evidence type="ECO:0000259" key="14">
    <source>
        <dbReference type="PROSITE" id="PS50110"/>
    </source>
</evidence>
<dbReference type="OrthoDB" id="9809348at2"/>
<feature type="transmembrane region" description="Helical" evidence="12">
    <location>
        <begin position="372"/>
        <end position="391"/>
    </location>
</feature>
<feature type="transmembrane region" description="Helical" evidence="12">
    <location>
        <begin position="318"/>
        <end position="337"/>
    </location>
</feature>
<protein>
    <recommendedName>
        <fullName evidence="10">Circadian input-output histidine kinase CikA</fullName>
        <ecNumber evidence="3">2.7.13.3</ecNumber>
    </recommendedName>
    <alternativeName>
        <fullName evidence="4">Stage 0 sporulation protein A homolog</fullName>
    </alternativeName>
</protein>
<evidence type="ECO:0000256" key="9">
    <source>
        <dbReference type="ARBA" id="ARBA00024867"/>
    </source>
</evidence>
<dbReference type="PROSITE" id="PS50887">
    <property type="entry name" value="GGDEF"/>
    <property type="match status" value="1"/>
</dbReference>
<feature type="transmembrane region" description="Helical" evidence="12">
    <location>
        <begin position="343"/>
        <end position="360"/>
    </location>
</feature>
<keyword evidence="6" id="KW-0808">Transferase</keyword>
<dbReference type="SUPFAM" id="SSF55073">
    <property type="entry name" value="Nucleotide cyclase"/>
    <property type="match status" value="1"/>
</dbReference>
<dbReference type="CDD" id="cd16922">
    <property type="entry name" value="HATPase_EvgS-ArcB-TorS-like"/>
    <property type="match status" value="1"/>
</dbReference>
<dbReference type="Gene3D" id="3.30.565.10">
    <property type="entry name" value="Histidine kinase-like ATPase, C-terminal domain"/>
    <property type="match status" value="1"/>
</dbReference>
<evidence type="ECO:0000259" key="13">
    <source>
        <dbReference type="PROSITE" id="PS50109"/>
    </source>
</evidence>
<sequence>MLSIKGKWDQLYDVYGKPIAYLALILCFTGLIMMFTKIEAINSDADTFAAEKGVLDLDNWDHKQQGSVNIKGEWEYYSGQLISSEDFKKASSDFKMTGYFKIPGEKKDYPIQSLKGEGYSTYRLIVRSENIRDLDLGIFIPYTLTSHRLSINNKIISENGEFVKLKNRSEGIKNKVLHIGPMSDEFEIILNVSNQEYHQTNYPIYLGDYYSLLDKNTNNLLRDMFLFSGLMILGIYHTMLYLFLPQKKYALFFGLLCVVVAARTVVVNSIVIGSFMNISFNLYQHINYIGSVFGVIYLSNFFHSLFPDEFSKKILKLIKGYSLIQFIVFILLPYNIFGFFKNVSNILILMTSVYCAYVLLKAARMKKEGAVIMLIGMVFALMALMNDILYVNNMNSFMPFYGTSTLAIMSLAFILALILSKMFADAFMSVDNLSKKLLSLDKLKDEFLANTSHELRTPLNGLIGITESLIEGAAGELSCEVRENLSIISASGKRLSNLVNDILDYSKLKHSEIQLILKPISLYALVDSIMTVFEMTKKEETILLINEIPENMQNVYADEGRLQQIFYNLIGNAIKFTERGRITVKALTKQHFIQITVEDTGIGIPEDRLEKIFQSFEQIDTSAARQYSGTGLGLSITKKLVELHGGSISCESTLGKGSKFIFTLPVSIQPVKEGAGVKAVLKREFLLDEAAISLDCQDDKNKHKILIVDDESINIKVLIKQLTLCNYYIVTALSGEEALRLIDEVDFDLVILDVMMPKMSGYEVCKKIREKYSLIELPVLMLTANSQLNNICLGFECGTNDYIIKPFEKQELLARIKTLITMKNAVKQSAIDPLTGIFNRKYMFELAELIFHEHRKENKVFSIIMLDIDNFKRINDTYGHAIGDSVIIEVVSRCNEVLRSTDIFGRYGGEEFSLVLPGTPLENAVKVAEKIRTNVCMKPVKIEEDRDINITISLGVAQINNNTKSVREIYDIADKALYKAKKGGKNKVEVIL</sequence>
<dbReference type="SMART" id="SM00267">
    <property type="entry name" value="GGDEF"/>
    <property type="match status" value="1"/>
</dbReference>
<comment type="catalytic activity">
    <reaction evidence="1">
        <text>ATP + protein L-histidine = ADP + protein N-phospho-L-histidine.</text>
        <dbReference type="EC" id="2.7.13.3"/>
    </reaction>
</comment>
<organism evidence="16 17">
    <name type="scientific">Geosporobacter ferrireducens</name>
    <dbReference type="NCBI Taxonomy" id="1424294"/>
    <lineage>
        <taxon>Bacteria</taxon>
        <taxon>Bacillati</taxon>
        <taxon>Bacillota</taxon>
        <taxon>Clostridia</taxon>
        <taxon>Peptostreptococcales</taxon>
        <taxon>Thermotaleaceae</taxon>
        <taxon>Geosporobacter</taxon>
    </lineage>
</organism>
<dbReference type="InterPro" id="IPR003594">
    <property type="entry name" value="HATPase_dom"/>
</dbReference>
<feature type="transmembrane region" description="Helical" evidence="12">
    <location>
        <begin position="251"/>
        <end position="276"/>
    </location>
</feature>
<dbReference type="SMART" id="SM00387">
    <property type="entry name" value="HATPase_c"/>
    <property type="match status" value="1"/>
</dbReference>
<dbReference type="CDD" id="cd00082">
    <property type="entry name" value="HisKA"/>
    <property type="match status" value="1"/>
</dbReference>
<keyword evidence="12" id="KW-0812">Transmembrane</keyword>
<evidence type="ECO:0000313" key="17">
    <source>
        <dbReference type="Proteomes" id="UP000095743"/>
    </source>
</evidence>
<dbReference type="KEGG" id="gfe:Gferi_22390"/>
<dbReference type="AlphaFoldDB" id="A0A1D8GMJ4"/>
<dbReference type="GO" id="GO:0005886">
    <property type="term" value="C:plasma membrane"/>
    <property type="evidence" value="ECO:0007669"/>
    <property type="project" value="TreeGrafter"/>
</dbReference>
<dbReference type="FunFam" id="3.30.70.270:FF:000001">
    <property type="entry name" value="Diguanylate cyclase domain protein"/>
    <property type="match status" value="1"/>
</dbReference>
<dbReference type="SUPFAM" id="SSF47384">
    <property type="entry name" value="Homodimeric domain of signal transducing histidine kinase"/>
    <property type="match status" value="1"/>
</dbReference>
<keyword evidence="12" id="KW-0472">Membrane</keyword>
<dbReference type="SMART" id="SM00448">
    <property type="entry name" value="REC"/>
    <property type="match status" value="1"/>
</dbReference>
<dbReference type="InterPro" id="IPR043128">
    <property type="entry name" value="Rev_trsase/Diguanyl_cyclase"/>
</dbReference>
<dbReference type="Pfam" id="PF07695">
    <property type="entry name" value="7TMR-DISM_7TM"/>
    <property type="match status" value="1"/>
</dbReference>
<dbReference type="Pfam" id="PF02518">
    <property type="entry name" value="HATPase_c"/>
    <property type="match status" value="1"/>
</dbReference>
<dbReference type="GO" id="GO:0009927">
    <property type="term" value="F:histidine phosphotransfer kinase activity"/>
    <property type="evidence" value="ECO:0007669"/>
    <property type="project" value="TreeGrafter"/>
</dbReference>
<dbReference type="Pfam" id="PF00072">
    <property type="entry name" value="Response_reg"/>
    <property type="match status" value="1"/>
</dbReference>
<gene>
    <name evidence="16" type="ORF">Gferi_22390</name>
</gene>